<evidence type="ECO:0000256" key="1">
    <source>
        <dbReference type="SAM" id="MobiDB-lite"/>
    </source>
</evidence>
<feature type="compositionally biased region" description="Low complexity" evidence="1">
    <location>
        <begin position="30"/>
        <end position="39"/>
    </location>
</feature>
<name>A0A366FSP7_9HYPH</name>
<reference evidence="2 3" key="1">
    <citation type="submission" date="2018-06" db="EMBL/GenBank/DDBJ databases">
        <title>Genomic Encyclopedia of Type Strains, Phase IV (KMG-IV): sequencing the most valuable type-strain genomes for metagenomic binning, comparative biology and taxonomic classification.</title>
        <authorList>
            <person name="Goeker M."/>
        </authorList>
    </citation>
    <scope>NUCLEOTIDE SEQUENCE [LARGE SCALE GENOMIC DNA]</scope>
    <source>
        <strain evidence="2 3">DSM 24875</strain>
    </source>
</reference>
<comment type="caution">
    <text evidence="2">The sequence shown here is derived from an EMBL/GenBank/DDBJ whole genome shotgun (WGS) entry which is preliminary data.</text>
</comment>
<organism evidence="2 3">
    <name type="scientific">Roseiarcus fermentans</name>
    <dbReference type="NCBI Taxonomy" id="1473586"/>
    <lineage>
        <taxon>Bacteria</taxon>
        <taxon>Pseudomonadati</taxon>
        <taxon>Pseudomonadota</taxon>
        <taxon>Alphaproteobacteria</taxon>
        <taxon>Hyphomicrobiales</taxon>
        <taxon>Roseiarcaceae</taxon>
        <taxon>Roseiarcus</taxon>
    </lineage>
</organism>
<feature type="region of interest" description="Disordered" evidence="1">
    <location>
        <begin position="23"/>
        <end position="78"/>
    </location>
</feature>
<keyword evidence="3" id="KW-1185">Reference proteome</keyword>
<accession>A0A366FSP7</accession>
<gene>
    <name evidence="2" type="ORF">DFR50_10242</name>
</gene>
<evidence type="ECO:0000313" key="2">
    <source>
        <dbReference type="EMBL" id="RBP17551.1"/>
    </source>
</evidence>
<dbReference type="EMBL" id="QNRK01000002">
    <property type="protein sequence ID" value="RBP17551.1"/>
    <property type="molecule type" value="Genomic_DNA"/>
</dbReference>
<proteinExistence type="predicted"/>
<protein>
    <submittedName>
        <fullName evidence="2">Uncharacterized protein</fullName>
    </submittedName>
</protein>
<dbReference type="AlphaFoldDB" id="A0A366FSP7"/>
<evidence type="ECO:0000313" key="3">
    <source>
        <dbReference type="Proteomes" id="UP000253529"/>
    </source>
</evidence>
<dbReference type="Proteomes" id="UP000253529">
    <property type="component" value="Unassembled WGS sequence"/>
</dbReference>
<sequence>MRRIAAGGRCAGRDTHLARRLRNRRRHGRAVGAGAAVSSLRRRDPEGRRRRLTAKRPGGDATPNDAGGEATARARRRMTERRCSVDTCDRIEGRTSPLLAASTANLPSFNSRSPGKVAEAVAAFSGRTLRNFVCGRSASRDEILPSRRPARGDSVRCDTSAAHDSEAAVEPLWSRRLLLRIPSQQAHGANADQDVRYVPKHQSIFDIAVSRALCNDCAPQLQNFLL</sequence>